<proteinExistence type="predicted"/>
<name>A0A165EBH7_9APHY</name>
<gene>
    <name evidence="3" type="ORF">LAESUDRAFT_679149</name>
</gene>
<dbReference type="Gene3D" id="3.20.20.80">
    <property type="entry name" value="Glycosidases"/>
    <property type="match status" value="1"/>
</dbReference>
<dbReference type="GeneID" id="63822726"/>
<accession>A0A165EBH7</accession>
<dbReference type="InterPro" id="IPR024655">
    <property type="entry name" value="Asl1_glyco_hydro_catalytic"/>
</dbReference>
<dbReference type="Pfam" id="PF11790">
    <property type="entry name" value="Glyco_hydro_cc"/>
    <property type="match status" value="1"/>
</dbReference>
<dbReference type="GO" id="GO:0016787">
    <property type="term" value="F:hydrolase activity"/>
    <property type="evidence" value="ECO:0007669"/>
    <property type="project" value="UniProtKB-KW"/>
</dbReference>
<feature type="signal peptide" evidence="1">
    <location>
        <begin position="1"/>
        <end position="20"/>
    </location>
</feature>
<dbReference type="EMBL" id="KV427623">
    <property type="protein sequence ID" value="KZT06664.1"/>
    <property type="molecule type" value="Genomic_DNA"/>
</dbReference>
<dbReference type="OrthoDB" id="5959761at2759"/>
<keyword evidence="3" id="KW-0378">Hydrolase</keyword>
<dbReference type="SUPFAM" id="SSF51445">
    <property type="entry name" value="(Trans)glycosidases"/>
    <property type="match status" value="1"/>
</dbReference>
<sequence>MKFSAAIVSFALLLAGSVQAAHISNLKQLKEVHQRRGANVRRSGVSATYSATTTASVTASATASSSAPSSTSTSSGSSAFSSGIKRGLSFNDASLTNAFTSSQASWAYNWGSSYSGSLPDGVAYIPMLWSDASEYTDSWEDNANTAIANGATYLLAFNEPDLDSQANMTPEAAAAAWKTYMEPFAGKAKLVSPAVTNGASPMGEAWLEWFIGNCTDCTIDAVAMHIYDSASNEAYYQEYTSGFVDKFDKPVWITEFGVDDGSTSQQESFLSSMVSYLDNLDGVETYSWFMVESGNLVNSDVTLTSLGTTYIS</sequence>
<dbReference type="PANTHER" id="PTHR34154:SF10">
    <property type="entry name" value="ASL1-LIKE GLYCOSYL HYDROLASE CATALYTIC DOMAIN-CONTAINING PROTEIN"/>
    <property type="match status" value="1"/>
</dbReference>
<evidence type="ECO:0000259" key="2">
    <source>
        <dbReference type="Pfam" id="PF11790"/>
    </source>
</evidence>
<reference evidence="3 4" key="1">
    <citation type="journal article" date="2016" name="Mol. Biol. Evol.">
        <title>Comparative Genomics of Early-Diverging Mushroom-Forming Fungi Provides Insights into the Origins of Lignocellulose Decay Capabilities.</title>
        <authorList>
            <person name="Nagy L.G."/>
            <person name="Riley R."/>
            <person name="Tritt A."/>
            <person name="Adam C."/>
            <person name="Daum C."/>
            <person name="Floudas D."/>
            <person name="Sun H."/>
            <person name="Yadav J.S."/>
            <person name="Pangilinan J."/>
            <person name="Larsson K.H."/>
            <person name="Matsuura K."/>
            <person name="Barry K."/>
            <person name="Labutti K."/>
            <person name="Kuo R."/>
            <person name="Ohm R.A."/>
            <person name="Bhattacharya S.S."/>
            <person name="Shirouzu T."/>
            <person name="Yoshinaga Y."/>
            <person name="Martin F.M."/>
            <person name="Grigoriev I.V."/>
            <person name="Hibbett D.S."/>
        </authorList>
    </citation>
    <scope>NUCLEOTIDE SEQUENCE [LARGE SCALE GENOMIC DNA]</scope>
    <source>
        <strain evidence="3 4">93-53</strain>
    </source>
</reference>
<keyword evidence="1" id="KW-0732">Signal</keyword>
<dbReference type="GO" id="GO:0071966">
    <property type="term" value="P:fungal-type cell wall polysaccharide metabolic process"/>
    <property type="evidence" value="ECO:0007669"/>
    <property type="project" value="TreeGrafter"/>
</dbReference>
<dbReference type="Proteomes" id="UP000076871">
    <property type="component" value="Unassembled WGS sequence"/>
</dbReference>
<evidence type="ECO:0000313" key="3">
    <source>
        <dbReference type="EMBL" id="KZT06664.1"/>
    </source>
</evidence>
<organism evidence="3 4">
    <name type="scientific">Laetiporus sulphureus 93-53</name>
    <dbReference type="NCBI Taxonomy" id="1314785"/>
    <lineage>
        <taxon>Eukaryota</taxon>
        <taxon>Fungi</taxon>
        <taxon>Dikarya</taxon>
        <taxon>Basidiomycota</taxon>
        <taxon>Agaricomycotina</taxon>
        <taxon>Agaricomycetes</taxon>
        <taxon>Polyporales</taxon>
        <taxon>Laetiporus</taxon>
    </lineage>
</organism>
<dbReference type="InterPro" id="IPR053183">
    <property type="entry name" value="ASL1"/>
</dbReference>
<dbReference type="InParanoid" id="A0A165EBH7"/>
<dbReference type="RefSeq" id="XP_040764404.1">
    <property type="nucleotide sequence ID" value="XM_040905696.1"/>
</dbReference>
<dbReference type="GO" id="GO:0009277">
    <property type="term" value="C:fungal-type cell wall"/>
    <property type="evidence" value="ECO:0007669"/>
    <property type="project" value="TreeGrafter"/>
</dbReference>
<dbReference type="STRING" id="1314785.A0A165EBH7"/>
<evidence type="ECO:0000256" key="1">
    <source>
        <dbReference type="SAM" id="SignalP"/>
    </source>
</evidence>
<keyword evidence="4" id="KW-1185">Reference proteome</keyword>
<protein>
    <submittedName>
        <fullName evidence="3">Glycoside hydrolase family 128 protein</fullName>
    </submittedName>
</protein>
<feature type="chain" id="PRO_5007857069" evidence="1">
    <location>
        <begin position="21"/>
        <end position="312"/>
    </location>
</feature>
<feature type="domain" description="Asl1-like glycosyl hydrolase catalytic" evidence="2">
    <location>
        <begin position="87"/>
        <end position="310"/>
    </location>
</feature>
<dbReference type="InterPro" id="IPR017853">
    <property type="entry name" value="GH"/>
</dbReference>
<dbReference type="PANTHER" id="PTHR34154">
    <property type="entry name" value="ALKALI-SENSITIVE LINKAGE PROTEIN 1"/>
    <property type="match status" value="1"/>
</dbReference>
<evidence type="ECO:0000313" key="4">
    <source>
        <dbReference type="Proteomes" id="UP000076871"/>
    </source>
</evidence>
<dbReference type="AlphaFoldDB" id="A0A165EBH7"/>